<gene>
    <name evidence="3" type="ORF">AQ490_15325</name>
</gene>
<dbReference type="OrthoDB" id="4867015at2"/>
<organism evidence="3 4">
    <name type="scientific">Wenjunlia vitaminophila</name>
    <name type="common">Streptomyces vitaminophilus</name>
    <dbReference type="NCBI Taxonomy" id="76728"/>
    <lineage>
        <taxon>Bacteria</taxon>
        <taxon>Bacillati</taxon>
        <taxon>Actinomycetota</taxon>
        <taxon>Actinomycetes</taxon>
        <taxon>Kitasatosporales</taxon>
        <taxon>Streptomycetaceae</taxon>
        <taxon>Wenjunlia</taxon>
    </lineage>
</organism>
<dbReference type="InterPro" id="IPR014729">
    <property type="entry name" value="Rossmann-like_a/b/a_fold"/>
</dbReference>
<dbReference type="PANTHER" id="PTHR46268">
    <property type="entry name" value="STRESS RESPONSE PROTEIN NHAX"/>
    <property type="match status" value="1"/>
</dbReference>
<feature type="domain" description="UspA" evidence="2">
    <location>
        <begin position="1"/>
        <end position="131"/>
    </location>
</feature>
<dbReference type="Pfam" id="PF00582">
    <property type="entry name" value="Usp"/>
    <property type="match status" value="2"/>
</dbReference>
<accession>A0A0T6LWC9</accession>
<dbReference type="Proteomes" id="UP000050867">
    <property type="component" value="Unassembled WGS sequence"/>
</dbReference>
<evidence type="ECO:0000256" key="1">
    <source>
        <dbReference type="ARBA" id="ARBA00008791"/>
    </source>
</evidence>
<dbReference type="InterPro" id="IPR006015">
    <property type="entry name" value="Universal_stress_UspA"/>
</dbReference>
<keyword evidence="4" id="KW-1185">Reference proteome</keyword>
<evidence type="ECO:0000259" key="2">
    <source>
        <dbReference type="Pfam" id="PF00582"/>
    </source>
</evidence>
<reference evidence="3 4" key="1">
    <citation type="submission" date="2015-10" db="EMBL/GenBank/DDBJ databases">
        <title>Draft genome sequence of pyrrolomycin-producing Streptomyces vitaminophilus.</title>
        <authorList>
            <person name="Graham D.E."/>
            <person name="Mahan K.M."/>
            <person name="Klingeman D.M."/>
            <person name="Hettich R.L."/>
            <person name="Parry R.J."/>
        </authorList>
    </citation>
    <scope>NUCLEOTIDE SEQUENCE [LARGE SCALE GENOMIC DNA]</scope>
    <source>
        <strain evidence="3 4">ATCC 31673</strain>
    </source>
</reference>
<comment type="similarity">
    <text evidence="1">Belongs to the universal stress protein A family.</text>
</comment>
<comment type="caution">
    <text evidence="3">The sequence shown here is derived from an EMBL/GenBank/DDBJ whole genome shotgun (WGS) entry which is preliminary data.</text>
</comment>
<dbReference type="AlphaFoldDB" id="A0A0T6LWC9"/>
<dbReference type="eggNOG" id="COG0589">
    <property type="taxonomic scope" value="Bacteria"/>
</dbReference>
<proteinExistence type="inferred from homology"/>
<dbReference type="PRINTS" id="PR01438">
    <property type="entry name" value="UNVRSLSTRESS"/>
</dbReference>
<dbReference type="RefSeq" id="WP_018381675.1">
    <property type="nucleotide sequence ID" value="NZ_LLZU01000005.1"/>
</dbReference>
<dbReference type="SUPFAM" id="SSF52402">
    <property type="entry name" value="Adenine nucleotide alpha hydrolases-like"/>
    <property type="match status" value="2"/>
</dbReference>
<sequence length="285" mass="31277">MARPITAGVDGSPESLAAADWAAREARRRGLPLRLVYAQTWRAEEVPAEYERARRHPLEDTADEMRTLHPDLPITTERLTDQPEAVLPREAEDAEMLVLGSRGLGRFTGFLVGSVGMQVLARARAPVVMVRTGERVAAEQTRGEVVVGAQDLDESGEPVLGWAFAAADLRGATLRAVRTWAVPPIFGYDPAALRITEQSDALDARERELLSQGLRPWRERYPRVAVIEQTELGDPAETLVRAASRADLLVVGRRMRRSPLGIRVGPVTHGVLHHAPCPVAVIPHE</sequence>
<dbReference type="STRING" id="76728.AQ490_15325"/>
<feature type="domain" description="UspA" evidence="2">
    <location>
        <begin position="146"/>
        <end position="283"/>
    </location>
</feature>
<dbReference type="Gene3D" id="3.40.50.620">
    <property type="entry name" value="HUPs"/>
    <property type="match status" value="2"/>
</dbReference>
<name>A0A0T6LWC9_WENVI</name>
<evidence type="ECO:0000313" key="4">
    <source>
        <dbReference type="Proteomes" id="UP000050867"/>
    </source>
</evidence>
<evidence type="ECO:0000313" key="3">
    <source>
        <dbReference type="EMBL" id="KRV50455.1"/>
    </source>
</evidence>
<dbReference type="EMBL" id="LLZU01000005">
    <property type="protein sequence ID" value="KRV50455.1"/>
    <property type="molecule type" value="Genomic_DNA"/>
</dbReference>
<protein>
    <submittedName>
        <fullName evidence="3">Universal stress protein</fullName>
    </submittedName>
</protein>
<dbReference type="PANTHER" id="PTHR46268:SF6">
    <property type="entry name" value="UNIVERSAL STRESS PROTEIN UP12"/>
    <property type="match status" value="1"/>
</dbReference>
<dbReference type="InterPro" id="IPR006016">
    <property type="entry name" value="UspA"/>
</dbReference>